<dbReference type="WBParaSite" id="PS1159_v2.g21809.t1">
    <property type="protein sequence ID" value="PS1159_v2.g21809.t1"/>
    <property type="gene ID" value="PS1159_v2.g21809"/>
</dbReference>
<accession>A0AC35FXM4</accession>
<evidence type="ECO:0000313" key="1">
    <source>
        <dbReference type="Proteomes" id="UP000887580"/>
    </source>
</evidence>
<reference evidence="2" key="1">
    <citation type="submission" date="2022-11" db="UniProtKB">
        <authorList>
            <consortium name="WormBaseParasite"/>
        </authorList>
    </citation>
    <scope>IDENTIFICATION</scope>
</reference>
<organism evidence="1 2">
    <name type="scientific">Panagrolaimus sp. PS1159</name>
    <dbReference type="NCBI Taxonomy" id="55785"/>
    <lineage>
        <taxon>Eukaryota</taxon>
        <taxon>Metazoa</taxon>
        <taxon>Ecdysozoa</taxon>
        <taxon>Nematoda</taxon>
        <taxon>Chromadorea</taxon>
        <taxon>Rhabditida</taxon>
        <taxon>Tylenchina</taxon>
        <taxon>Panagrolaimomorpha</taxon>
        <taxon>Panagrolaimoidea</taxon>
        <taxon>Panagrolaimidae</taxon>
        <taxon>Panagrolaimus</taxon>
    </lineage>
</organism>
<evidence type="ECO:0000313" key="2">
    <source>
        <dbReference type="WBParaSite" id="PS1159_v2.g21809.t1"/>
    </source>
</evidence>
<proteinExistence type="predicted"/>
<dbReference type="Proteomes" id="UP000887580">
    <property type="component" value="Unplaced"/>
</dbReference>
<sequence>MSFLADYAKSAIIQAQKRIDTVLDIKPEEAEEEEIEEENILQNDDIEDVSVGASNVERDIINVGEGESKSEKPDAWQLDGPSQNDPVIISEPNPMRDLHVHGDVVICPDSPNSLSPTDDGRYTHASRSHTNTDETQASDLKPELPEQSEHHSHQPHFDPNSDEIVTIASSDIEVIRANDEWSTVSSHKPMTTDALSVSNIPPSVHHVVQNLNTHGNDNHQLASLKSQINMKDRQIEDLSASCKSLSQINNTLKQQNKKLIDKLSVMSKIQKDLVAKEVQIEELFAEGKKLSELNGRQSKEIKRLRQELSQLEVVTTARDSAVLELQTLSKNLEAAEQNIAELEAQIDAAESANEKVLKEMSQNQEYANINNKQFAEQQTKLDEAECIIHQLKTELAVSKKEKNEIISERDAEQRARMKFQTDIAIKDDQISGLLMDNESFKLKNERLKEAIHELELRTQKYMENERTAVEQLAIATGPLLIRIDELENELKASRYDYNNILTRCKTLEANRDESDVIKSKFEAKFQEQHSEISNLLRENQSLKHQCQTMEAKNIAIEHDYNSQVKALKNQLIEENEALSKMKKNFQNIMHDLKVQTEKNAELSPKVAAQESEIQKLNCKISELSVAKSFEMITPRPESAACFGRMNTSNNLGDDFSNVSNTGFVDYNYSGTSNESTALHSELQNMTNLYNQTLNHVKLLQTELSDMHKEHQRQIKMRELDYERLNNDYEEILSEYGARVEQIEELQMDLDEVRKIVAQQAETVAKLEVELRKR</sequence>
<name>A0AC35FXM4_9BILA</name>
<protein>
    <submittedName>
        <fullName evidence="2">TATA element modulatory factor 1 TATA binding domain-containing protein</fullName>
    </submittedName>
</protein>